<evidence type="ECO:0000256" key="1">
    <source>
        <dbReference type="SAM" id="MobiDB-lite"/>
    </source>
</evidence>
<evidence type="ECO:0000313" key="2">
    <source>
        <dbReference type="EMBL" id="RHZ52961.1"/>
    </source>
</evidence>
<name>A0A397GPH0_9GLOM</name>
<proteinExistence type="predicted"/>
<dbReference type="EMBL" id="PQFF01000397">
    <property type="protein sequence ID" value="RHZ52961.1"/>
    <property type="molecule type" value="Genomic_DNA"/>
</dbReference>
<dbReference type="Proteomes" id="UP000266861">
    <property type="component" value="Unassembled WGS sequence"/>
</dbReference>
<protein>
    <submittedName>
        <fullName evidence="2">Uncharacterized protein</fullName>
    </submittedName>
</protein>
<comment type="caution">
    <text evidence="2">The sequence shown here is derived from an EMBL/GenBank/DDBJ whole genome shotgun (WGS) entry which is preliminary data.</text>
</comment>
<reference evidence="2 3" key="1">
    <citation type="submission" date="2018-08" db="EMBL/GenBank/DDBJ databases">
        <title>Genome and evolution of the arbuscular mycorrhizal fungus Diversispora epigaea (formerly Glomus versiforme) and its bacterial endosymbionts.</title>
        <authorList>
            <person name="Sun X."/>
            <person name="Fei Z."/>
            <person name="Harrison M."/>
        </authorList>
    </citation>
    <scope>NUCLEOTIDE SEQUENCE [LARGE SCALE GENOMIC DNA]</scope>
    <source>
        <strain evidence="2 3">IT104</strain>
    </source>
</reference>
<keyword evidence="3" id="KW-1185">Reference proteome</keyword>
<evidence type="ECO:0000313" key="3">
    <source>
        <dbReference type="Proteomes" id="UP000266861"/>
    </source>
</evidence>
<accession>A0A397GPH0</accession>
<feature type="region of interest" description="Disordered" evidence="1">
    <location>
        <begin position="1"/>
        <end position="27"/>
    </location>
</feature>
<sequence length="66" mass="6928">MADLVPSDSGLISLDGGESEVGQCGLSTSSPNKGVFGSGTKYSENSLMEDFYLHALLQDLTLFLAL</sequence>
<gene>
    <name evidence="2" type="ORF">Glove_454g22</name>
</gene>
<dbReference type="AlphaFoldDB" id="A0A397GPH0"/>
<organism evidence="2 3">
    <name type="scientific">Diversispora epigaea</name>
    <dbReference type="NCBI Taxonomy" id="1348612"/>
    <lineage>
        <taxon>Eukaryota</taxon>
        <taxon>Fungi</taxon>
        <taxon>Fungi incertae sedis</taxon>
        <taxon>Mucoromycota</taxon>
        <taxon>Glomeromycotina</taxon>
        <taxon>Glomeromycetes</taxon>
        <taxon>Diversisporales</taxon>
        <taxon>Diversisporaceae</taxon>
        <taxon>Diversispora</taxon>
    </lineage>
</organism>